<evidence type="ECO:0000313" key="6">
    <source>
        <dbReference type="WBParaSite" id="BXY_1147100.1"/>
    </source>
</evidence>
<evidence type="ECO:0000313" key="4">
    <source>
        <dbReference type="Proteomes" id="UP000095284"/>
    </source>
</evidence>
<keyword evidence="1" id="KW-0472">Membrane</keyword>
<evidence type="ECO:0000256" key="1">
    <source>
        <dbReference type="SAM" id="Phobius"/>
    </source>
</evidence>
<evidence type="ECO:0000313" key="3">
    <source>
        <dbReference type="EMBL" id="CAG9113620.1"/>
    </source>
</evidence>
<keyword evidence="1" id="KW-0812">Transmembrane</keyword>
<keyword evidence="5" id="KW-1185">Reference proteome</keyword>
<dbReference type="Proteomes" id="UP000582659">
    <property type="component" value="Unassembled WGS sequence"/>
</dbReference>
<keyword evidence="1" id="KW-1133">Transmembrane helix</keyword>
<reference evidence="6" key="1">
    <citation type="submission" date="2016-11" db="UniProtKB">
        <authorList>
            <consortium name="WormBaseParasite"/>
        </authorList>
    </citation>
    <scope>IDENTIFICATION</scope>
</reference>
<reference evidence="3" key="2">
    <citation type="submission" date="2020-08" db="EMBL/GenBank/DDBJ databases">
        <authorList>
            <person name="Kikuchi T."/>
        </authorList>
    </citation>
    <scope>NUCLEOTIDE SEQUENCE</scope>
    <source>
        <strain evidence="2">Ka4C1</strain>
    </source>
</reference>
<feature type="transmembrane region" description="Helical" evidence="1">
    <location>
        <begin position="33"/>
        <end position="54"/>
    </location>
</feature>
<sequence>MRICSSINSEFALGDLLSLSQVEIMRYRKLPPLCFPVAFILLRIFLILHFYVAVYGNDPVVQFIDSSMSEPDPVLGVEIVVDAAVI</sequence>
<dbReference type="Proteomes" id="UP000095284">
    <property type="component" value="Unplaced"/>
</dbReference>
<protein>
    <submittedName>
        <fullName evidence="2">(pine wood nematode) hypothetical protein</fullName>
    </submittedName>
</protein>
<dbReference type="AlphaFoldDB" id="A0A1I7SEL2"/>
<dbReference type="EMBL" id="CAJFCV020000004">
    <property type="protein sequence ID" value="CAG9113620.1"/>
    <property type="molecule type" value="Genomic_DNA"/>
</dbReference>
<gene>
    <name evidence="2" type="ORF">BXYJ_LOCUS8193</name>
</gene>
<dbReference type="WBParaSite" id="BXY_1147100.1">
    <property type="protein sequence ID" value="BXY_1147100.1"/>
    <property type="gene ID" value="BXY_1147100"/>
</dbReference>
<accession>A0A1I7SEL2</accession>
<dbReference type="EMBL" id="CAJFDI010000004">
    <property type="protein sequence ID" value="CAD5224736.1"/>
    <property type="molecule type" value="Genomic_DNA"/>
</dbReference>
<organism evidence="4 6">
    <name type="scientific">Bursaphelenchus xylophilus</name>
    <name type="common">Pinewood nematode worm</name>
    <name type="synonym">Aphelenchoides xylophilus</name>
    <dbReference type="NCBI Taxonomy" id="6326"/>
    <lineage>
        <taxon>Eukaryota</taxon>
        <taxon>Metazoa</taxon>
        <taxon>Ecdysozoa</taxon>
        <taxon>Nematoda</taxon>
        <taxon>Chromadorea</taxon>
        <taxon>Rhabditida</taxon>
        <taxon>Tylenchina</taxon>
        <taxon>Tylenchomorpha</taxon>
        <taxon>Aphelenchoidea</taxon>
        <taxon>Aphelenchoididae</taxon>
        <taxon>Bursaphelenchus</taxon>
    </lineage>
</organism>
<proteinExistence type="predicted"/>
<name>A0A1I7SEL2_BURXY</name>
<evidence type="ECO:0000313" key="5">
    <source>
        <dbReference type="Proteomes" id="UP000659654"/>
    </source>
</evidence>
<dbReference type="SMR" id="A0A1I7SEL2"/>
<dbReference type="Proteomes" id="UP000659654">
    <property type="component" value="Unassembled WGS sequence"/>
</dbReference>
<evidence type="ECO:0000313" key="2">
    <source>
        <dbReference type="EMBL" id="CAD5224736.1"/>
    </source>
</evidence>